<comment type="caution">
    <text evidence="1">The sequence shown here is derived from an EMBL/GenBank/DDBJ whole genome shotgun (WGS) entry which is preliminary data.</text>
</comment>
<dbReference type="PATRIC" id="fig|47500.9.peg.613"/>
<sequence>MKERLKDPFLWAGVGGLFYQVLNARGIIVPPDLWDLGLDLISYACIGVSIWVYGESEGRIRRLSPAVRMDSGAFSFFTSKKNKENKQINTMFILT</sequence>
<dbReference type="EMBL" id="LGUG01000013">
    <property type="protein sequence ID" value="KON84296.1"/>
    <property type="molecule type" value="Genomic_DNA"/>
</dbReference>
<name>A0A0M0G4A8_ANEMI</name>
<protein>
    <submittedName>
        <fullName evidence="1">Uncharacterized protein</fullName>
    </submittedName>
</protein>
<dbReference type="AlphaFoldDB" id="A0A0M0G4A8"/>
<accession>A0A0M0G4A8</accession>
<evidence type="ECO:0000313" key="1">
    <source>
        <dbReference type="EMBL" id="KON84296.1"/>
    </source>
</evidence>
<gene>
    <name evidence="1" type="ORF">AF333_30670</name>
</gene>
<dbReference type="Proteomes" id="UP000037269">
    <property type="component" value="Unassembled WGS sequence"/>
</dbReference>
<keyword evidence="2" id="KW-1185">Reference proteome</keyword>
<reference evidence="1 2" key="1">
    <citation type="submission" date="2015-07" db="EMBL/GenBank/DDBJ databases">
        <title>Fjat-14205 dsm 2895.</title>
        <authorList>
            <person name="Liu B."/>
            <person name="Wang J."/>
            <person name="Zhu Y."/>
            <person name="Liu G."/>
            <person name="Chen Q."/>
            <person name="Chen Z."/>
            <person name="Lan J."/>
            <person name="Che J."/>
            <person name="Ge C."/>
            <person name="Shi H."/>
            <person name="Pan Z."/>
            <person name="Liu X."/>
        </authorList>
    </citation>
    <scope>NUCLEOTIDE SEQUENCE [LARGE SCALE GENOMIC DNA]</scope>
    <source>
        <strain evidence="1 2">DSM 2895</strain>
    </source>
</reference>
<dbReference type="RefSeq" id="WP_053432797.1">
    <property type="nucleotide sequence ID" value="NZ_LGUG01000013.1"/>
</dbReference>
<proteinExistence type="predicted"/>
<evidence type="ECO:0000313" key="2">
    <source>
        <dbReference type="Proteomes" id="UP000037269"/>
    </source>
</evidence>
<organism evidence="1 2">
    <name type="scientific">Aneurinibacillus migulanus</name>
    <name type="common">Bacillus migulanus</name>
    <dbReference type="NCBI Taxonomy" id="47500"/>
    <lineage>
        <taxon>Bacteria</taxon>
        <taxon>Bacillati</taxon>
        <taxon>Bacillota</taxon>
        <taxon>Bacilli</taxon>
        <taxon>Bacillales</taxon>
        <taxon>Paenibacillaceae</taxon>
        <taxon>Aneurinibacillus group</taxon>
        <taxon>Aneurinibacillus</taxon>
    </lineage>
</organism>
<dbReference type="GeneID" id="42309488"/>